<keyword evidence="2" id="KW-1185">Reference proteome</keyword>
<dbReference type="Proteomes" id="UP000199017">
    <property type="component" value="Unassembled WGS sequence"/>
</dbReference>
<protein>
    <submittedName>
        <fullName evidence="1">Uncharacterized protein</fullName>
    </submittedName>
</protein>
<dbReference type="STRING" id="930129.SAMN05216352_11281"/>
<evidence type="ECO:0000313" key="2">
    <source>
        <dbReference type="Proteomes" id="UP000199017"/>
    </source>
</evidence>
<evidence type="ECO:0000313" key="1">
    <source>
        <dbReference type="EMBL" id="SDI81357.1"/>
    </source>
</evidence>
<dbReference type="OrthoDB" id="9991948at2"/>
<dbReference type="EMBL" id="FNDU01000012">
    <property type="protein sequence ID" value="SDI81357.1"/>
    <property type="molecule type" value="Genomic_DNA"/>
</dbReference>
<accession>A0A1G8NMJ6</accession>
<proteinExistence type="predicted"/>
<organism evidence="1 2">
    <name type="scientific">Alteribacillus bidgolensis</name>
    <dbReference type="NCBI Taxonomy" id="930129"/>
    <lineage>
        <taxon>Bacteria</taxon>
        <taxon>Bacillati</taxon>
        <taxon>Bacillota</taxon>
        <taxon>Bacilli</taxon>
        <taxon>Bacillales</taxon>
        <taxon>Bacillaceae</taxon>
        <taxon>Alteribacillus</taxon>
    </lineage>
</organism>
<dbReference type="RefSeq" id="WP_091587075.1">
    <property type="nucleotide sequence ID" value="NZ_FNDU01000012.1"/>
</dbReference>
<name>A0A1G8NMJ6_9BACI</name>
<gene>
    <name evidence="1" type="ORF">SAMN05216352_11281</name>
</gene>
<sequence>MKDFNAHIESSNRRSFTDPICLQQLFNEILREIADARISTEKDLLLNIKRKWMYLDYNDFSTVGDFIASITAVMDEALKVFRYLRFTDKTIGKQIDGVYIAYDNQENFSSIEAWMFLSGTKQKKQNILLQSVDWLETTFSEKGWVLRGVDLKTGKHIMRVKSRRGYSL</sequence>
<dbReference type="AlphaFoldDB" id="A0A1G8NMJ6"/>
<reference evidence="1 2" key="1">
    <citation type="submission" date="2016-10" db="EMBL/GenBank/DDBJ databases">
        <authorList>
            <person name="de Groot N.N."/>
        </authorList>
    </citation>
    <scope>NUCLEOTIDE SEQUENCE [LARGE SCALE GENOMIC DNA]</scope>
    <source>
        <strain evidence="2">P4B,CCM 7963,CECT 7998,DSM 25260,IBRC-M 10614,KCTC 13821</strain>
    </source>
</reference>